<keyword evidence="1" id="KW-1133">Transmembrane helix</keyword>
<comment type="caution">
    <text evidence="2">The sequence shown here is derived from an EMBL/GenBank/DDBJ whole genome shotgun (WGS) entry which is preliminary data.</text>
</comment>
<evidence type="ECO:0000256" key="1">
    <source>
        <dbReference type="SAM" id="Phobius"/>
    </source>
</evidence>
<keyword evidence="1" id="KW-0472">Membrane</keyword>
<gene>
    <name evidence="2" type="ORF">CUN59_14095</name>
</gene>
<accession>A0A2S6CSG4</accession>
<evidence type="ECO:0000313" key="3">
    <source>
        <dbReference type="Proteomes" id="UP000239589"/>
    </source>
</evidence>
<feature type="transmembrane region" description="Helical" evidence="1">
    <location>
        <begin position="108"/>
        <end position="128"/>
    </location>
</feature>
<dbReference type="AlphaFoldDB" id="A0A2S6CSG4"/>
<evidence type="ECO:0000313" key="2">
    <source>
        <dbReference type="EMBL" id="PPJ62693.1"/>
    </source>
</evidence>
<name>A0A2S6CSG4_9CYAN</name>
<reference evidence="2 3" key="1">
    <citation type="submission" date="2018-02" db="EMBL/GenBank/DDBJ databases">
        <title>Discovery of a pederin family compound in a non-symbiotic bloom-forming cyanobacterium.</title>
        <authorList>
            <person name="Kust A."/>
            <person name="Mares J."/>
            <person name="Jokela J."/>
            <person name="Urajova P."/>
            <person name="Hajek J."/>
            <person name="Saurav K."/>
            <person name="Voracova K."/>
            <person name="Fewer D.P."/>
            <person name="Haapaniemi E."/>
            <person name="Permi P."/>
            <person name="Rehakova K."/>
            <person name="Sivonen K."/>
            <person name="Hrouzek P."/>
        </authorList>
    </citation>
    <scope>NUCLEOTIDE SEQUENCE [LARGE SCALE GENOMIC DNA]</scope>
    <source>
        <strain evidence="2 3">CHARLIE-1</strain>
    </source>
</reference>
<keyword evidence="3" id="KW-1185">Reference proteome</keyword>
<dbReference type="Proteomes" id="UP000239589">
    <property type="component" value="Unassembled WGS sequence"/>
</dbReference>
<proteinExistence type="predicted"/>
<feature type="transmembrane region" description="Helical" evidence="1">
    <location>
        <begin position="134"/>
        <end position="156"/>
    </location>
</feature>
<dbReference type="EMBL" id="PGEM01000102">
    <property type="protein sequence ID" value="PPJ62693.1"/>
    <property type="molecule type" value="Genomic_DNA"/>
</dbReference>
<dbReference type="RefSeq" id="WP_104388435.1">
    <property type="nucleotide sequence ID" value="NZ_PGEM01000102.1"/>
</dbReference>
<organism evidence="2 3">
    <name type="scientific">Cuspidothrix issatschenkoi CHARLIE-1</name>
    <dbReference type="NCBI Taxonomy" id="2052836"/>
    <lineage>
        <taxon>Bacteria</taxon>
        <taxon>Bacillati</taxon>
        <taxon>Cyanobacteriota</taxon>
        <taxon>Cyanophyceae</taxon>
        <taxon>Nostocales</taxon>
        <taxon>Aphanizomenonaceae</taxon>
        <taxon>Cuspidothrix</taxon>
    </lineage>
</organism>
<protein>
    <submittedName>
        <fullName evidence="2">Uncharacterized protein</fullName>
    </submittedName>
</protein>
<feature type="transmembrane region" description="Helical" evidence="1">
    <location>
        <begin position="84"/>
        <end position="101"/>
    </location>
</feature>
<sequence>MDSLIWNNNLELNIMSCRKFFLTLISYSIGNLSCIVAFSQGFSLFLLGIFNLLNFFDPKGDYYINVEPISVSQYLDMSTSDVPNFIRLSCMFVTSAFLMLLEDIKKCTGVFLFLILGSTFWYLKYYFITQPGSFLNLLIGELYVLFINGVIGMYFFRKIGRLIIRWNVITRICDLEYFLERCHEWLINL</sequence>
<keyword evidence="1" id="KW-0812">Transmembrane</keyword>
<feature type="transmembrane region" description="Helical" evidence="1">
    <location>
        <begin position="20"/>
        <end position="53"/>
    </location>
</feature>